<dbReference type="Proteomes" id="UP000015453">
    <property type="component" value="Unassembled WGS sequence"/>
</dbReference>
<name>S8C4T4_9LAMI</name>
<dbReference type="EMBL" id="AUSU01008395">
    <property type="protein sequence ID" value="EPS59396.1"/>
    <property type="molecule type" value="Genomic_DNA"/>
</dbReference>
<dbReference type="Pfam" id="PF09713">
    <property type="entry name" value="A_thal_3526"/>
    <property type="match status" value="1"/>
</dbReference>
<proteinExistence type="predicted"/>
<dbReference type="InterPro" id="IPR006476">
    <property type="entry name" value="CHP01589_pln"/>
</dbReference>
<gene>
    <name evidence="1" type="ORF">M569_15415</name>
</gene>
<evidence type="ECO:0000313" key="2">
    <source>
        <dbReference type="Proteomes" id="UP000015453"/>
    </source>
</evidence>
<dbReference type="OrthoDB" id="765837at2759"/>
<evidence type="ECO:0000313" key="1">
    <source>
        <dbReference type="EMBL" id="EPS59396.1"/>
    </source>
</evidence>
<dbReference type="PANTHER" id="PTHR31871:SF5">
    <property type="entry name" value="TRANSMEMBRANE PROTEIN"/>
    <property type="match status" value="1"/>
</dbReference>
<dbReference type="PANTHER" id="PTHR31871">
    <property type="entry name" value="OS02G0137100 PROTEIN"/>
    <property type="match status" value="1"/>
</dbReference>
<accession>S8C4T4</accession>
<keyword evidence="2" id="KW-1185">Reference proteome</keyword>
<organism evidence="1 2">
    <name type="scientific">Genlisea aurea</name>
    <dbReference type="NCBI Taxonomy" id="192259"/>
    <lineage>
        <taxon>Eukaryota</taxon>
        <taxon>Viridiplantae</taxon>
        <taxon>Streptophyta</taxon>
        <taxon>Embryophyta</taxon>
        <taxon>Tracheophyta</taxon>
        <taxon>Spermatophyta</taxon>
        <taxon>Magnoliopsida</taxon>
        <taxon>eudicotyledons</taxon>
        <taxon>Gunneridae</taxon>
        <taxon>Pentapetalae</taxon>
        <taxon>asterids</taxon>
        <taxon>lamiids</taxon>
        <taxon>Lamiales</taxon>
        <taxon>Lentibulariaceae</taxon>
        <taxon>Genlisea</taxon>
    </lineage>
</organism>
<reference evidence="1 2" key="1">
    <citation type="journal article" date="2013" name="BMC Genomics">
        <title>The miniature genome of a carnivorous plant Genlisea aurea contains a low number of genes and short non-coding sequences.</title>
        <authorList>
            <person name="Leushkin E.V."/>
            <person name="Sutormin R.A."/>
            <person name="Nabieva E.R."/>
            <person name="Penin A.A."/>
            <person name="Kondrashov A.S."/>
            <person name="Logacheva M.D."/>
        </authorList>
    </citation>
    <scope>NUCLEOTIDE SEQUENCE [LARGE SCALE GENOMIC DNA]</scope>
</reference>
<comment type="caution">
    <text evidence="1">The sequence shown here is derived from an EMBL/GenBank/DDBJ whole genome shotgun (WGS) entry which is preliminary data.</text>
</comment>
<dbReference type="NCBIfam" id="TIGR01589">
    <property type="entry name" value="A_thal_3526"/>
    <property type="match status" value="1"/>
</dbReference>
<protein>
    <submittedName>
        <fullName evidence="1">Uncharacterized protein</fullName>
    </submittedName>
</protein>
<dbReference type="AlphaFoldDB" id="S8C4T4"/>
<sequence>MYRHVLHHAYPCCLDCHPHAYIRMVQNLIEWCLMFRMDRDECVETLARHARIRPPVTLAVWRELLKENKEFFDAYFTYDRSEATHLCDG</sequence>